<dbReference type="InterPro" id="IPR033913">
    <property type="entry name" value="MTH1175_dom"/>
</dbReference>
<feature type="domain" description="Dinitrogenase iron-molybdenum cofactor biosynthesis" evidence="1">
    <location>
        <begin position="16"/>
        <end position="105"/>
    </location>
</feature>
<dbReference type="PANTHER" id="PTHR33937">
    <property type="entry name" value="IRON-MOLYBDENUM PROTEIN-RELATED-RELATED"/>
    <property type="match status" value="1"/>
</dbReference>
<dbReference type="Gene3D" id="3.30.420.130">
    <property type="entry name" value="Dinitrogenase iron-molybdenum cofactor biosynthesis domain"/>
    <property type="match status" value="1"/>
</dbReference>
<dbReference type="CDD" id="cd00851">
    <property type="entry name" value="MTH1175"/>
    <property type="match status" value="1"/>
</dbReference>
<dbReference type="SUPFAM" id="SSF53146">
    <property type="entry name" value="Nitrogenase accessory factor-like"/>
    <property type="match status" value="1"/>
</dbReference>
<keyword evidence="3" id="KW-1185">Reference proteome</keyword>
<gene>
    <name evidence="2" type="ORF">SAMN06269117_10754</name>
</gene>
<dbReference type="InterPro" id="IPR003731">
    <property type="entry name" value="Di-Nase_FeMo-co_biosynth"/>
</dbReference>
<accession>A0A521BUS4</accession>
<dbReference type="EMBL" id="FXTM01000007">
    <property type="protein sequence ID" value="SMO50220.1"/>
    <property type="molecule type" value="Genomic_DNA"/>
</dbReference>
<protein>
    <submittedName>
        <fullName evidence="2">Predicted Fe-Mo cluster-binding protein, NifX family</fullName>
    </submittedName>
</protein>
<organism evidence="2 3">
    <name type="scientific">Balnearium lithotrophicum</name>
    <dbReference type="NCBI Taxonomy" id="223788"/>
    <lineage>
        <taxon>Bacteria</taxon>
        <taxon>Pseudomonadati</taxon>
        <taxon>Aquificota</taxon>
        <taxon>Aquificia</taxon>
        <taxon>Desulfurobacteriales</taxon>
        <taxon>Desulfurobacteriaceae</taxon>
        <taxon>Balnearium</taxon>
    </lineage>
</organism>
<dbReference type="AlphaFoldDB" id="A0A521BUS4"/>
<dbReference type="PANTHER" id="PTHR33937:SF2">
    <property type="entry name" value="DINITROGENASE IRON-MOLYBDENUM COFACTOR BIOSYNTHESIS DOMAIN-CONTAINING PROTEIN"/>
    <property type="match status" value="1"/>
</dbReference>
<reference evidence="2 3" key="1">
    <citation type="submission" date="2017-05" db="EMBL/GenBank/DDBJ databases">
        <authorList>
            <person name="Varghese N."/>
            <person name="Submissions S."/>
        </authorList>
    </citation>
    <scope>NUCLEOTIDE SEQUENCE [LARGE SCALE GENOMIC DNA]</scope>
    <source>
        <strain evidence="2 3">DSM 16304</strain>
    </source>
</reference>
<proteinExistence type="predicted"/>
<dbReference type="Proteomes" id="UP000317315">
    <property type="component" value="Unassembled WGS sequence"/>
</dbReference>
<dbReference type="Pfam" id="PF02579">
    <property type="entry name" value="Nitro_FeMo-Co"/>
    <property type="match status" value="1"/>
</dbReference>
<evidence type="ECO:0000259" key="1">
    <source>
        <dbReference type="Pfam" id="PF02579"/>
    </source>
</evidence>
<dbReference type="InterPro" id="IPR051840">
    <property type="entry name" value="NifX/NifY_domain"/>
</dbReference>
<evidence type="ECO:0000313" key="3">
    <source>
        <dbReference type="Proteomes" id="UP000317315"/>
    </source>
</evidence>
<dbReference type="OrthoDB" id="15431at2"/>
<dbReference type="RefSeq" id="WP_142934826.1">
    <property type="nucleotide sequence ID" value="NZ_FXTM01000007.1"/>
</dbReference>
<evidence type="ECO:0000313" key="2">
    <source>
        <dbReference type="EMBL" id="SMO50220.1"/>
    </source>
</evidence>
<sequence length="117" mass="12842">MKIAIPVDENKHPLNVFGPAPYFLIFNTETNESYLIKNVYSCGGCSSGCEEGKNAADLLKENDVDVLLIGEISRPPLLKLLSKGITVYRLPKGIENIDKAIQSLKEGKTEIVYLSSV</sequence>
<dbReference type="InterPro" id="IPR036105">
    <property type="entry name" value="DiNase_FeMo-co_biosyn_sf"/>
</dbReference>
<name>A0A521BUS4_9BACT</name>